<sequence>MKQILATIKRETRHFNQYWWVYLTLFFSVDLVIQLVVIPAFRLVTTYVLQAGAIPFVSYQNIVTIITQHPLVVVALLLELALLLLVIYWQFAIILLGVRDIQAGTISVRHLLRESGQALHRLRPASLLVLLGYFVLVIPFANLVFRTPLLSKIQIPAFILDFMTRNAFLLTGLLVFYTLMIVLGVRYLLALPLMVYRGQRPQVALVNSWHQTSHGQWWPLVARILVISLVAGLVMVIFYGLLVGLQFILDLLPGKLSLVMAVVNLTLVQLGSECLAVWIGVVTIMTLVRPLGDAIPATPAAFRVSRGIKRTLVVAGSLIVLVTAVSGGFYLTGNNRRPVTISHRGVAEKNGVQNTIPALERTHRLYPDYVEMDVHETKDHQFVVMHDENLKELAGVNKAPYQLTLRQLTHLTVHENGYRAKIASFDDYLKVADRLHQKPLVEVKTTPHDSKGMLTRFSNRYAKTLERHGDQVQSLDYRVVTGMRRRAPHLPVIYIQPYNFTYPNIAADGYSMEYSTLTDDFISLAHLQHKLVYSWTVDERPVMMQAMYDNVDGVITNNLQDLNAAIRSYDSRRSYARRLLNYIIVVPGSQEFEP</sequence>
<feature type="transmembrane region" description="Helical" evidence="1">
    <location>
        <begin position="73"/>
        <end position="98"/>
    </location>
</feature>
<dbReference type="SUPFAM" id="SSF51695">
    <property type="entry name" value="PLC-like phosphodiesterases"/>
    <property type="match status" value="1"/>
</dbReference>
<dbReference type="PANTHER" id="PTHR46211:SF8">
    <property type="entry name" value="PHOSPHODIESTERASE"/>
    <property type="match status" value="1"/>
</dbReference>
<evidence type="ECO:0000313" key="3">
    <source>
        <dbReference type="EMBL" id="MDM8265748.1"/>
    </source>
</evidence>
<feature type="transmembrane region" description="Helical" evidence="1">
    <location>
        <begin position="166"/>
        <end position="189"/>
    </location>
</feature>
<keyword evidence="1" id="KW-1133">Transmembrane helix</keyword>
<dbReference type="CDD" id="cd08579">
    <property type="entry name" value="GDPD_memb_like"/>
    <property type="match status" value="1"/>
</dbReference>
<dbReference type="Pfam" id="PF10110">
    <property type="entry name" value="GPDPase_memb"/>
    <property type="match status" value="1"/>
</dbReference>
<protein>
    <submittedName>
        <fullName evidence="3">Glycerophosphodiester phosphodiesterase</fullName>
    </submittedName>
</protein>
<keyword evidence="1" id="KW-0472">Membrane</keyword>
<comment type="caution">
    <text evidence="3">The sequence shown here is derived from an EMBL/GenBank/DDBJ whole genome shotgun (WGS) entry which is preliminary data.</text>
</comment>
<evidence type="ECO:0000313" key="4">
    <source>
        <dbReference type="Proteomes" id="UP001529343"/>
    </source>
</evidence>
<feature type="transmembrane region" description="Helical" evidence="1">
    <location>
        <begin position="20"/>
        <end position="41"/>
    </location>
</feature>
<dbReference type="Pfam" id="PF03009">
    <property type="entry name" value="GDPD"/>
    <property type="match status" value="1"/>
</dbReference>
<reference evidence="4" key="1">
    <citation type="submission" date="2023-06" db="EMBL/GenBank/DDBJ databases">
        <title>Identification and characterization of horizontal gene transfer across gut microbiota members of farm animals based on homology search.</title>
        <authorList>
            <person name="Zeman M."/>
            <person name="Kubasova T."/>
            <person name="Jahodarova E."/>
            <person name="Nykrynova M."/>
            <person name="Rychlik I."/>
        </authorList>
    </citation>
    <scope>NUCLEOTIDE SEQUENCE [LARGE SCALE GENOMIC DNA]</scope>
    <source>
        <strain evidence="4">161_Gplus</strain>
    </source>
</reference>
<dbReference type="InterPro" id="IPR017946">
    <property type="entry name" value="PLC-like_Pdiesterase_TIM-brl"/>
</dbReference>
<dbReference type="PANTHER" id="PTHR46211">
    <property type="entry name" value="GLYCEROPHOSPHORYL DIESTER PHOSPHODIESTERASE"/>
    <property type="match status" value="1"/>
</dbReference>
<dbReference type="RefSeq" id="WP_289585657.1">
    <property type="nucleotide sequence ID" value="NZ_JAUDDW010000002.1"/>
</dbReference>
<gene>
    <name evidence="3" type="ORF">QUW44_00990</name>
</gene>
<feature type="domain" description="GP-PDE" evidence="2">
    <location>
        <begin position="338"/>
        <end position="566"/>
    </location>
</feature>
<name>A0ABT7UVM5_9LACO</name>
<dbReference type="EMBL" id="JAUDDW010000002">
    <property type="protein sequence ID" value="MDM8265748.1"/>
    <property type="molecule type" value="Genomic_DNA"/>
</dbReference>
<evidence type="ECO:0000256" key="1">
    <source>
        <dbReference type="SAM" id="Phobius"/>
    </source>
</evidence>
<dbReference type="Proteomes" id="UP001529343">
    <property type="component" value="Unassembled WGS sequence"/>
</dbReference>
<proteinExistence type="predicted"/>
<dbReference type="InterPro" id="IPR018476">
    <property type="entry name" value="GlyceroP-diester-Pdiesterase_M"/>
</dbReference>
<feature type="transmembrane region" description="Helical" evidence="1">
    <location>
        <begin position="248"/>
        <end position="269"/>
    </location>
</feature>
<dbReference type="PROSITE" id="PS51704">
    <property type="entry name" value="GP_PDE"/>
    <property type="match status" value="1"/>
</dbReference>
<organism evidence="3 4">
    <name type="scientific">Limosilactobacillus pontis</name>
    <dbReference type="NCBI Taxonomy" id="35787"/>
    <lineage>
        <taxon>Bacteria</taxon>
        <taxon>Bacillati</taxon>
        <taxon>Bacillota</taxon>
        <taxon>Bacilli</taxon>
        <taxon>Lactobacillales</taxon>
        <taxon>Lactobacillaceae</taxon>
        <taxon>Limosilactobacillus</taxon>
    </lineage>
</organism>
<keyword evidence="1" id="KW-0812">Transmembrane</keyword>
<reference evidence="3 4" key="2">
    <citation type="submission" date="2023-06" db="EMBL/GenBank/DDBJ databases">
        <authorList>
            <person name="Zeman M."/>
            <person name="Kubasova T."/>
            <person name="Jahodarova E."/>
            <person name="Nykrynova M."/>
            <person name="Rychlik I."/>
        </authorList>
    </citation>
    <scope>NUCLEOTIDE SEQUENCE [LARGE SCALE GENOMIC DNA]</scope>
    <source>
        <strain evidence="3 4">161_Gplus</strain>
    </source>
</reference>
<evidence type="ECO:0000259" key="2">
    <source>
        <dbReference type="PROSITE" id="PS51704"/>
    </source>
</evidence>
<dbReference type="InterPro" id="IPR030395">
    <property type="entry name" value="GP_PDE_dom"/>
</dbReference>
<keyword evidence="4" id="KW-1185">Reference proteome</keyword>
<accession>A0ABT7UVM5</accession>
<dbReference type="Gene3D" id="3.20.20.190">
    <property type="entry name" value="Phosphatidylinositol (PI) phosphodiesterase"/>
    <property type="match status" value="1"/>
</dbReference>
<feature type="transmembrane region" description="Helical" evidence="1">
    <location>
        <begin position="217"/>
        <end position="241"/>
    </location>
</feature>
<feature type="transmembrane region" description="Helical" evidence="1">
    <location>
        <begin position="125"/>
        <end position="145"/>
    </location>
</feature>
<feature type="transmembrane region" description="Helical" evidence="1">
    <location>
        <begin position="312"/>
        <end position="331"/>
    </location>
</feature>